<dbReference type="GO" id="GO:0007165">
    <property type="term" value="P:signal transduction"/>
    <property type="evidence" value="ECO:0007669"/>
    <property type="project" value="UniProtKB-KW"/>
</dbReference>
<feature type="transmembrane region" description="Helical" evidence="10">
    <location>
        <begin position="33"/>
        <end position="53"/>
    </location>
</feature>
<keyword evidence="3 10" id="KW-0716">Sensory transduction</keyword>
<evidence type="ECO:0000256" key="1">
    <source>
        <dbReference type="ARBA" id="ARBA00004651"/>
    </source>
</evidence>
<accession>A0ABD1F5D7</accession>
<keyword evidence="5 10" id="KW-0552">Olfaction</keyword>
<gene>
    <name evidence="11" type="ORF">ABEB36_002338</name>
</gene>
<proteinExistence type="inferred from homology"/>
<organism evidence="11 12">
    <name type="scientific">Hypothenemus hampei</name>
    <name type="common">Coffee berry borer</name>
    <dbReference type="NCBI Taxonomy" id="57062"/>
    <lineage>
        <taxon>Eukaryota</taxon>
        <taxon>Metazoa</taxon>
        <taxon>Ecdysozoa</taxon>
        <taxon>Arthropoda</taxon>
        <taxon>Hexapoda</taxon>
        <taxon>Insecta</taxon>
        <taxon>Pterygota</taxon>
        <taxon>Neoptera</taxon>
        <taxon>Endopterygota</taxon>
        <taxon>Coleoptera</taxon>
        <taxon>Polyphaga</taxon>
        <taxon>Cucujiformia</taxon>
        <taxon>Curculionidae</taxon>
        <taxon>Scolytinae</taxon>
        <taxon>Hypothenemus</taxon>
    </lineage>
</organism>
<dbReference type="EMBL" id="JBDJPC010000002">
    <property type="protein sequence ID" value="KAL1512814.1"/>
    <property type="molecule type" value="Genomic_DNA"/>
</dbReference>
<evidence type="ECO:0000256" key="3">
    <source>
        <dbReference type="ARBA" id="ARBA00022606"/>
    </source>
</evidence>
<feature type="transmembrane region" description="Helical" evidence="10">
    <location>
        <begin position="273"/>
        <end position="293"/>
    </location>
</feature>
<dbReference type="AlphaFoldDB" id="A0ABD1F5D7"/>
<comment type="caution">
    <text evidence="11">The sequence shown here is derived from an EMBL/GenBank/DDBJ whole genome shotgun (WGS) entry which is preliminary data.</text>
</comment>
<evidence type="ECO:0000256" key="4">
    <source>
        <dbReference type="ARBA" id="ARBA00022692"/>
    </source>
</evidence>
<comment type="similarity">
    <text evidence="10">Belongs to the insect chemoreceptor superfamily. Heteromeric odorant receptor channel (TC 1.A.69) family.</text>
</comment>
<evidence type="ECO:0000256" key="9">
    <source>
        <dbReference type="ARBA" id="ARBA00023224"/>
    </source>
</evidence>
<dbReference type="GO" id="GO:0007608">
    <property type="term" value="P:sensory perception of smell"/>
    <property type="evidence" value="ECO:0007669"/>
    <property type="project" value="UniProtKB-KW"/>
</dbReference>
<evidence type="ECO:0000256" key="7">
    <source>
        <dbReference type="ARBA" id="ARBA00023136"/>
    </source>
</evidence>
<dbReference type="InterPro" id="IPR004117">
    <property type="entry name" value="7tm6_olfct_rcpt"/>
</dbReference>
<keyword evidence="9 10" id="KW-0807">Transducer</keyword>
<keyword evidence="12" id="KW-1185">Reference proteome</keyword>
<evidence type="ECO:0000256" key="8">
    <source>
        <dbReference type="ARBA" id="ARBA00023170"/>
    </source>
</evidence>
<evidence type="ECO:0000313" key="11">
    <source>
        <dbReference type="EMBL" id="KAL1512814.1"/>
    </source>
</evidence>
<evidence type="ECO:0000256" key="10">
    <source>
        <dbReference type="RuleBase" id="RU351113"/>
    </source>
</evidence>
<sequence>MDISKYFQLPRIMLILSGTWPQKSPFQKYFQKGYLLTEFLIVSLSVKACFSLIYDLNTFFKKLVLVSSLVMTTVKGWVFLGNGKHVLELYEYLNDPHFINVPQHLEKHMIDTMDITKKTMQWFLTVIFVLLCLINILPFLTDDGVMFIPITLFGHFKWFMMVMQILNVDDIGLKTFGLDMLFVYATCVIKAQLCILSGKIRFIGSEYQDSENGKSAETSLTDCVVHHYKIARLTELTQTIFSFVLFVQYIESVITVCTVGFQLLTTSLFSLDFLVMSLYCNAALFQLVVYCWFGNEIIVYSADISNACYDCNWLNMSTTARNMLFLIMERSKRPFYLTAGNFFTLSLQSLTSVLKSAYSIVALMDRMSEMNESN</sequence>
<evidence type="ECO:0000313" key="12">
    <source>
        <dbReference type="Proteomes" id="UP001566132"/>
    </source>
</evidence>
<name>A0ABD1F5D7_HYPHA</name>
<feature type="transmembrane region" description="Helical" evidence="10">
    <location>
        <begin position="122"/>
        <end position="140"/>
    </location>
</feature>
<dbReference type="Pfam" id="PF02949">
    <property type="entry name" value="7tm_6"/>
    <property type="match status" value="1"/>
</dbReference>
<dbReference type="PANTHER" id="PTHR21137">
    <property type="entry name" value="ODORANT RECEPTOR"/>
    <property type="match status" value="1"/>
</dbReference>
<comment type="subcellular location">
    <subcellularLocation>
        <location evidence="1 10">Cell membrane</location>
        <topology evidence="1 10">Multi-pass membrane protein</topology>
    </subcellularLocation>
</comment>
<keyword evidence="4 10" id="KW-0812">Transmembrane</keyword>
<evidence type="ECO:0000256" key="2">
    <source>
        <dbReference type="ARBA" id="ARBA00022475"/>
    </source>
</evidence>
<keyword evidence="8 10" id="KW-0675">Receptor</keyword>
<dbReference type="PANTHER" id="PTHR21137:SF35">
    <property type="entry name" value="ODORANT RECEPTOR 19A-RELATED"/>
    <property type="match status" value="1"/>
</dbReference>
<comment type="caution">
    <text evidence="10">Lacks conserved residue(s) required for the propagation of feature annotation.</text>
</comment>
<reference evidence="11 12" key="1">
    <citation type="submission" date="2024-05" db="EMBL/GenBank/DDBJ databases">
        <title>Genetic variation in Jamaican populations of the coffee berry borer (Hypothenemus hampei).</title>
        <authorList>
            <person name="Errbii M."/>
            <person name="Myrie A."/>
        </authorList>
    </citation>
    <scope>NUCLEOTIDE SEQUENCE [LARGE SCALE GENOMIC DNA]</scope>
    <source>
        <strain evidence="11">JA-Hopewell-2020-01-JO</strain>
        <tissue evidence="11">Whole body</tissue>
    </source>
</reference>
<evidence type="ECO:0000256" key="6">
    <source>
        <dbReference type="ARBA" id="ARBA00022989"/>
    </source>
</evidence>
<dbReference type="GO" id="GO:0005886">
    <property type="term" value="C:plasma membrane"/>
    <property type="evidence" value="ECO:0007669"/>
    <property type="project" value="UniProtKB-SubCell"/>
</dbReference>
<feature type="transmembrane region" description="Helical" evidence="10">
    <location>
        <begin position="59"/>
        <end position="80"/>
    </location>
</feature>
<keyword evidence="2" id="KW-1003">Cell membrane</keyword>
<feature type="transmembrane region" description="Helical" evidence="10">
    <location>
        <begin position="239"/>
        <end position="261"/>
    </location>
</feature>
<feature type="transmembrane region" description="Helical" evidence="10">
    <location>
        <begin position="146"/>
        <end position="166"/>
    </location>
</feature>
<protein>
    <recommendedName>
        <fullName evidence="10">Odorant receptor</fullName>
    </recommendedName>
</protein>
<dbReference type="Proteomes" id="UP001566132">
    <property type="component" value="Unassembled WGS sequence"/>
</dbReference>
<keyword evidence="7 10" id="KW-0472">Membrane</keyword>
<keyword evidence="6 10" id="KW-1133">Transmembrane helix</keyword>
<evidence type="ECO:0000256" key="5">
    <source>
        <dbReference type="ARBA" id="ARBA00022725"/>
    </source>
</evidence>